<proteinExistence type="predicted"/>
<keyword evidence="5" id="KW-0812">Transmembrane</keyword>
<protein>
    <recommendedName>
        <fullName evidence="6">HTH tetR-type domain-containing protein</fullName>
    </recommendedName>
</protein>
<dbReference type="PANTHER" id="PTHR30055">
    <property type="entry name" value="HTH-TYPE TRANSCRIPTIONAL REGULATOR RUTR"/>
    <property type="match status" value="1"/>
</dbReference>
<evidence type="ECO:0000259" key="6">
    <source>
        <dbReference type="Pfam" id="PF00440"/>
    </source>
</evidence>
<evidence type="ECO:0000256" key="3">
    <source>
        <dbReference type="ARBA" id="ARBA00023163"/>
    </source>
</evidence>
<feature type="transmembrane region" description="Helical" evidence="5">
    <location>
        <begin position="174"/>
        <end position="193"/>
    </location>
</feature>
<feature type="domain" description="HTH tetR-type" evidence="6">
    <location>
        <begin position="35"/>
        <end position="78"/>
    </location>
</feature>
<keyword evidence="3" id="KW-0804">Transcription</keyword>
<keyword evidence="8" id="KW-1185">Reference proteome</keyword>
<evidence type="ECO:0000256" key="5">
    <source>
        <dbReference type="SAM" id="Phobius"/>
    </source>
</evidence>
<dbReference type="Proteomes" id="UP000602004">
    <property type="component" value="Unassembled WGS sequence"/>
</dbReference>
<sequence length="245" mass="27527">MKDTQAAHPETIAPARRKRGRPAASADPVAPDEHLLALAIKAFAEIGYEGASIRDLSRRLKVSHNLIPSRFGSKENLWRRAVDFGIADSMSAMNAIFDAQYETDADRLRDLVLRFIDWAATNPDSISLVNTEARCESWRLDYLYNAYVSPFHLQLDRLLARIARKRHVRPISSATFMVLLVQGVGNFLALGPLMQRLAPEGRRTPADAKRDAATIANVLLSTVLGEENIPVREVRTRRREQRKST</sequence>
<evidence type="ECO:0000256" key="4">
    <source>
        <dbReference type="SAM" id="MobiDB-lite"/>
    </source>
</evidence>
<dbReference type="RefSeq" id="WP_162831504.1">
    <property type="nucleotide sequence ID" value="NZ_CADIKJ010000002.1"/>
</dbReference>
<dbReference type="InterPro" id="IPR009057">
    <property type="entry name" value="Homeodomain-like_sf"/>
</dbReference>
<dbReference type="InterPro" id="IPR001647">
    <property type="entry name" value="HTH_TetR"/>
</dbReference>
<feature type="region of interest" description="Disordered" evidence="4">
    <location>
        <begin position="1"/>
        <end position="28"/>
    </location>
</feature>
<dbReference type="SUPFAM" id="SSF48498">
    <property type="entry name" value="Tetracyclin repressor-like, C-terminal domain"/>
    <property type="match status" value="1"/>
</dbReference>
<keyword evidence="2" id="KW-0238">DNA-binding</keyword>
<evidence type="ECO:0000256" key="1">
    <source>
        <dbReference type="ARBA" id="ARBA00023015"/>
    </source>
</evidence>
<dbReference type="SUPFAM" id="SSF46689">
    <property type="entry name" value="Homeodomain-like"/>
    <property type="match status" value="1"/>
</dbReference>
<keyword evidence="1" id="KW-0805">Transcription regulation</keyword>
<dbReference type="InterPro" id="IPR036271">
    <property type="entry name" value="Tet_transcr_reg_TetR-rel_C_sf"/>
</dbReference>
<organism evidence="7 8">
    <name type="scientific">Paraburkholderia caffeinilytica</name>
    <dbReference type="NCBI Taxonomy" id="1761016"/>
    <lineage>
        <taxon>Bacteria</taxon>
        <taxon>Pseudomonadati</taxon>
        <taxon>Pseudomonadota</taxon>
        <taxon>Betaproteobacteria</taxon>
        <taxon>Burkholderiales</taxon>
        <taxon>Burkholderiaceae</taxon>
        <taxon>Paraburkholderia</taxon>
    </lineage>
</organism>
<evidence type="ECO:0000313" key="8">
    <source>
        <dbReference type="Proteomes" id="UP000602004"/>
    </source>
</evidence>
<evidence type="ECO:0000256" key="2">
    <source>
        <dbReference type="ARBA" id="ARBA00023125"/>
    </source>
</evidence>
<evidence type="ECO:0000313" key="7">
    <source>
        <dbReference type="EMBL" id="GGC26968.1"/>
    </source>
</evidence>
<name>A0ABQ1LSK7_9BURK</name>
<gene>
    <name evidence="7" type="ORF">GCM10011400_11670</name>
</gene>
<dbReference type="InterPro" id="IPR050109">
    <property type="entry name" value="HTH-type_TetR-like_transc_reg"/>
</dbReference>
<dbReference type="Pfam" id="PF00440">
    <property type="entry name" value="TetR_N"/>
    <property type="match status" value="1"/>
</dbReference>
<dbReference type="EMBL" id="BMHL01000002">
    <property type="protein sequence ID" value="GGC26968.1"/>
    <property type="molecule type" value="Genomic_DNA"/>
</dbReference>
<comment type="caution">
    <text evidence="7">The sequence shown here is derived from an EMBL/GenBank/DDBJ whole genome shotgun (WGS) entry which is preliminary data.</text>
</comment>
<keyword evidence="5" id="KW-1133">Transmembrane helix</keyword>
<dbReference type="Gene3D" id="1.10.357.10">
    <property type="entry name" value="Tetracycline Repressor, domain 2"/>
    <property type="match status" value="1"/>
</dbReference>
<reference evidence="8" key="1">
    <citation type="journal article" date="2019" name="Int. J. Syst. Evol. Microbiol.">
        <title>The Global Catalogue of Microorganisms (GCM) 10K type strain sequencing project: providing services to taxonomists for standard genome sequencing and annotation.</title>
        <authorList>
            <consortium name="The Broad Institute Genomics Platform"/>
            <consortium name="The Broad Institute Genome Sequencing Center for Infectious Disease"/>
            <person name="Wu L."/>
            <person name="Ma J."/>
        </authorList>
    </citation>
    <scope>NUCLEOTIDE SEQUENCE [LARGE SCALE GENOMIC DNA]</scope>
    <source>
        <strain evidence="8">CGMCC 1.15103</strain>
    </source>
</reference>
<accession>A0ABQ1LSK7</accession>
<keyword evidence="5" id="KW-0472">Membrane</keyword>
<dbReference type="PANTHER" id="PTHR30055:SF234">
    <property type="entry name" value="HTH-TYPE TRANSCRIPTIONAL REGULATOR BETI"/>
    <property type="match status" value="1"/>
</dbReference>